<organism evidence="3 4">
    <name type="scientific">Rheinheimera soli</name>
    <dbReference type="NCBI Taxonomy" id="443616"/>
    <lineage>
        <taxon>Bacteria</taxon>
        <taxon>Pseudomonadati</taxon>
        <taxon>Pseudomonadota</taxon>
        <taxon>Gammaproteobacteria</taxon>
        <taxon>Chromatiales</taxon>
        <taxon>Chromatiaceae</taxon>
        <taxon>Rheinheimera</taxon>
    </lineage>
</organism>
<dbReference type="Pfam" id="PF13193">
    <property type="entry name" value="AMP-binding_C"/>
    <property type="match status" value="1"/>
</dbReference>
<name>A0ABU1W5F5_9GAMM</name>
<dbReference type="InterPro" id="IPR010071">
    <property type="entry name" value="AA_adenyl_dom"/>
</dbReference>
<comment type="caution">
    <text evidence="3">The sequence shown here is derived from an EMBL/GenBank/DDBJ whole genome shotgun (WGS) entry which is preliminary data.</text>
</comment>
<dbReference type="Pfam" id="PF00501">
    <property type="entry name" value="AMP-binding"/>
    <property type="match status" value="1"/>
</dbReference>
<sequence>FSEMAVDDLAPALDNKSLAYVIYTSGSTGKPKGVLAKHLGVVRFLFDANFTEFGPGRRVSQTATISFDASILELWGALLNGSTLVLYPHRYLDPQEISQYVEEYQINMLFLTSGLFEQWISTKPSHKQLGWLFHGGDALAPKVYKQALALFPGVHISNCYGPSESTCCTTIYNVTNATDLDVPTVPIGTAVNHTSCYVFDETGKLCPLGVAGELYIGGAGLVRGYLNRPELTEERFVTNPYRQGETLYRSGDLVNWRTDGNLEFIGRVDNQVKVRGFRIELGEIEHQLHALSEVREAVVMAPYDDNNQRRLVAWITAQDGQSDRLLVESCRQQLQRLLPNYMVPQVIVVLEQLPLTVNGKVDRKALKAPRLEDMSHEHVAPRNEIEL</sequence>
<feature type="non-terminal residue" evidence="3">
    <location>
        <position position="387"/>
    </location>
</feature>
<reference evidence="3 4" key="1">
    <citation type="submission" date="2023-07" db="EMBL/GenBank/DDBJ databases">
        <title>Sorghum-associated microbial communities from plants grown in Nebraska, USA.</title>
        <authorList>
            <person name="Schachtman D."/>
        </authorList>
    </citation>
    <scope>NUCLEOTIDE SEQUENCE [LARGE SCALE GENOMIC DNA]</scope>
    <source>
        <strain evidence="3 4">4138</strain>
    </source>
</reference>
<dbReference type="Gene3D" id="3.30.300.30">
    <property type="match status" value="1"/>
</dbReference>
<dbReference type="NCBIfam" id="TIGR01733">
    <property type="entry name" value="AA-adenyl-dom"/>
    <property type="match status" value="1"/>
</dbReference>
<feature type="non-terminal residue" evidence="3">
    <location>
        <position position="1"/>
    </location>
</feature>
<feature type="domain" description="AMP-dependent synthetase/ligase" evidence="1">
    <location>
        <begin position="11"/>
        <end position="226"/>
    </location>
</feature>
<dbReference type="InterPro" id="IPR020845">
    <property type="entry name" value="AMP-binding_CS"/>
</dbReference>
<proteinExistence type="predicted"/>
<dbReference type="InterPro" id="IPR000873">
    <property type="entry name" value="AMP-dep_synth/lig_dom"/>
</dbReference>
<dbReference type="Proteomes" id="UP001257909">
    <property type="component" value="Unassembled WGS sequence"/>
</dbReference>
<evidence type="ECO:0000313" key="3">
    <source>
        <dbReference type="EMBL" id="MDR7123192.1"/>
    </source>
</evidence>
<evidence type="ECO:0000259" key="2">
    <source>
        <dbReference type="Pfam" id="PF13193"/>
    </source>
</evidence>
<feature type="domain" description="AMP-binding enzyme C-terminal" evidence="2">
    <location>
        <begin position="283"/>
        <end position="360"/>
    </location>
</feature>
<dbReference type="Gene3D" id="3.40.50.980">
    <property type="match status" value="2"/>
</dbReference>
<accession>A0ABU1W5F5</accession>
<keyword evidence="4" id="KW-1185">Reference proteome</keyword>
<dbReference type="Gene3D" id="2.30.38.10">
    <property type="entry name" value="Luciferase, Domain 3"/>
    <property type="match status" value="1"/>
</dbReference>
<dbReference type="InterPro" id="IPR025110">
    <property type="entry name" value="AMP-bd_C"/>
</dbReference>
<dbReference type="RefSeq" id="WP_310282115.1">
    <property type="nucleotide sequence ID" value="NZ_JAVDWR010000059.1"/>
</dbReference>
<evidence type="ECO:0000259" key="1">
    <source>
        <dbReference type="Pfam" id="PF00501"/>
    </source>
</evidence>
<evidence type="ECO:0000313" key="4">
    <source>
        <dbReference type="Proteomes" id="UP001257909"/>
    </source>
</evidence>
<dbReference type="InterPro" id="IPR045851">
    <property type="entry name" value="AMP-bd_C_sf"/>
</dbReference>
<dbReference type="PANTHER" id="PTHR45527">
    <property type="entry name" value="NONRIBOSOMAL PEPTIDE SYNTHETASE"/>
    <property type="match status" value="1"/>
</dbReference>
<gene>
    <name evidence="3" type="ORF">J2W69_004180</name>
</gene>
<protein>
    <submittedName>
        <fullName evidence="3">Amino acid adenylation domain-containing protein</fullName>
    </submittedName>
</protein>
<dbReference type="PANTHER" id="PTHR45527:SF1">
    <property type="entry name" value="FATTY ACID SYNTHASE"/>
    <property type="match status" value="1"/>
</dbReference>
<dbReference type="PROSITE" id="PS00455">
    <property type="entry name" value="AMP_BINDING"/>
    <property type="match status" value="1"/>
</dbReference>
<dbReference type="EMBL" id="JAVDWR010000059">
    <property type="protein sequence ID" value="MDR7123192.1"/>
    <property type="molecule type" value="Genomic_DNA"/>
</dbReference>
<dbReference type="SUPFAM" id="SSF56801">
    <property type="entry name" value="Acetyl-CoA synthetase-like"/>
    <property type="match status" value="1"/>
</dbReference>